<dbReference type="PANTHER" id="PTHR34567:SF3">
    <property type="entry name" value="FK506-BINDING-LIKE PROTEIN"/>
    <property type="match status" value="1"/>
</dbReference>
<dbReference type="EMBL" id="BKCP01000558">
    <property type="protein sequence ID" value="GER25828.1"/>
    <property type="molecule type" value="Genomic_DNA"/>
</dbReference>
<dbReference type="OrthoDB" id="1899291at2759"/>
<dbReference type="AlphaFoldDB" id="A0A5A7NZY8"/>
<feature type="region of interest" description="Disordered" evidence="1">
    <location>
        <begin position="151"/>
        <end position="173"/>
    </location>
</feature>
<protein>
    <submittedName>
        <fullName evidence="2">DNA repair protein recA-like protein</fullName>
    </submittedName>
</protein>
<evidence type="ECO:0000256" key="1">
    <source>
        <dbReference type="SAM" id="MobiDB-lite"/>
    </source>
</evidence>
<dbReference type="PANTHER" id="PTHR34567">
    <property type="entry name" value="FK506-BINDING-LIKE PROTEIN"/>
    <property type="match status" value="1"/>
</dbReference>
<keyword evidence="3" id="KW-1185">Reference proteome</keyword>
<dbReference type="Proteomes" id="UP000325081">
    <property type="component" value="Unassembled WGS sequence"/>
</dbReference>
<proteinExistence type="predicted"/>
<feature type="compositionally biased region" description="Basic and acidic residues" evidence="1">
    <location>
        <begin position="155"/>
        <end position="167"/>
    </location>
</feature>
<accession>A0A5A7NZY8</accession>
<feature type="region of interest" description="Disordered" evidence="1">
    <location>
        <begin position="97"/>
        <end position="137"/>
    </location>
</feature>
<evidence type="ECO:0000313" key="2">
    <source>
        <dbReference type="EMBL" id="GER25828.1"/>
    </source>
</evidence>
<sequence length="186" mass="21211">MKKFMHLYENVLNWDDSAGEEALLNAKKRYWARINGLPCNLLPPDPDLYIDKIDWDSEVDNTGHWPEFEPEFTGDHEPVVIFGDSFFANQSYSLGGWGDAEENDKNNTKSHNNQGDDDWGQNRDRDSPFDNGPAFGSAGCSNNDLGWDYLGRAPRYWEPKPDERSETVQESGIRLSRVGPLAIELR</sequence>
<reference evidence="3" key="1">
    <citation type="journal article" date="2019" name="Curr. Biol.">
        <title>Genome Sequence of Striga asiatica Provides Insight into the Evolution of Plant Parasitism.</title>
        <authorList>
            <person name="Yoshida S."/>
            <person name="Kim S."/>
            <person name="Wafula E.K."/>
            <person name="Tanskanen J."/>
            <person name="Kim Y.M."/>
            <person name="Honaas L."/>
            <person name="Yang Z."/>
            <person name="Spallek T."/>
            <person name="Conn C.E."/>
            <person name="Ichihashi Y."/>
            <person name="Cheong K."/>
            <person name="Cui S."/>
            <person name="Der J.P."/>
            <person name="Gundlach H."/>
            <person name="Jiao Y."/>
            <person name="Hori C."/>
            <person name="Ishida J.K."/>
            <person name="Kasahara H."/>
            <person name="Kiba T."/>
            <person name="Kim M.S."/>
            <person name="Koo N."/>
            <person name="Laohavisit A."/>
            <person name="Lee Y.H."/>
            <person name="Lumba S."/>
            <person name="McCourt P."/>
            <person name="Mortimer J.C."/>
            <person name="Mutuku J.M."/>
            <person name="Nomura T."/>
            <person name="Sasaki-Sekimoto Y."/>
            <person name="Seto Y."/>
            <person name="Wang Y."/>
            <person name="Wakatake T."/>
            <person name="Sakakibara H."/>
            <person name="Demura T."/>
            <person name="Yamaguchi S."/>
            <person name="Yoneyama K."/>
            <person name="Manabe R.I."/>
            <person name="Nelson D.C."/>
            <person name="Schulman A.H."/>
            <person name="Timko M.P."/>
            <person name="dePamphilis C.W."/>
            <person name="Choi D."/>
            <person name="Shirasu K."/>
        </authorList>
    </citation>
    <scope>NUCLEOTIDE SEQUENCE [LARGE SCALE GENOMIC DNA]</scope>
    <source>
        <strain evidence="3">cv. UVA1</strain>
    </source>
</reference>
<evidence type="ECO:0000313" key="3">
    <source>
        <dbReference type="Proteomes" id="UP000325081"/>
    </source>
</evidence>
<organism evidence="2 3">
    <name type="scientific">Striga asiatica</name>
    <name type="common">Asiatic witchweed</name>
    <name type="synonym">Buchnera asiatica</name>
    <dbReference type="NCBI Taxonomy" id="4170"/>
    <lineage>
        <taxon>Eukaryota</taxon>
        <taxon>Viridiplantae</taxon>
        <taxon>Streptophyta</taxon>
        <taxon>Embryophyta</taxon>
        <taxon>Tracheophyta</taxon>
        <taxon>Spermatophyta</taxon>
        <taxon>Magnoliopsida</taxon>
        <taxon>eudicotyledons</taxon>
        <taxon>Gunneridae</taxon>
        <taxon>Pentapetalae</taxon>
        <taxon>asterids</taxon>
        <taxon>lamiids</taxon>
        <taxon>Lamiales</taxon>
        <taxon>Orobanchaceae</taxon>
        <taxon>Buchnereae</taxon>
        <taxon>Striga</taxon>
    </lineage>
</organism>
<gene>
    <name evidence="2" type="ORF">STAS_01427</name>
</gene>
<comment type="caution">
    <text evidence="2">The sequence shown here is derived from an EMBL/GenBank/DDBJ whole genome shotgun (WGS) entry which is preliminary data.</text>
</comment>
<name>A0A5A7NZY8_STRAF</name>